<proteinExistence type="predicted"/>
<accession>A0A8T1V8C0</accession>
<dbReference type="Proteomes" id="UP000694044">
    <property type="component" value="Unassembled WGS sequence"/>
</dbReference>
<name>A0A8T1V8C0_9STRA</name>
<dbReference type="EMBL" id="JAGDFM010000512">
    <property type="protein sequence ID" value="KAG7377542.1"/>
    <property type="molecule type" value="Genomic_DNA"/>
</dbReference>
<protein>
    <submittedName>
        <fullName evidence="2">Uncharacterized protein</fullName>
    </submittedName>
</protein>
<evidence type="ECO:0000313" key="2">
    <source>
        <dbReference type="EMBL" id="KAG7377542.1"/>
    </source>
</evidence>
<evidence type="ECO:0000256" key="1">
    <source>
        <dbReference type="SAM" id="MobiDB-lite"/>
    </source>
</evidence>
<evidence type="ECO:0000313" key="3">
    <source>
        <dbReference type="Proteomes" id="UP000694044"/>
    </source>
</evidence>
<feature type="region of interest" description="Disordered" evidence="1">
    <location>
        <begin position="1"/>
        <end position="29"/>
    </location>
</feature>
<gene>
    <name evidence="2" type="ORF">PHYPSEUDO_011494</name>
</gene>
<comment type="caution">
    <text evidence="2">The sequence shown here is derived from an EMBL/GenBank/DDBJ whole genome shotgun (WGS) entry which is preliminary data.</text>
</comment>
<keyword evidence="3" id="KW-1185">Reference proteome</keyword>
<dbReference type="AlphaFoldDB" id="A0A8T1V8C0"/>
<organism evidence="2 3">
    <name type="scientific">Phytophthora pseudosyringae</name>
    <dbReference type="NCBI Taxonomy" id="221518"/>
    <lineage>
        <taxon>Eukaryota</taxon>
        <taxon>Sar</taxon>
        <taxon>Stramenopiles</taxon>
        <taxon>Oomycota</taxon>
        <taxon>Peronosporomycetes</taxon>
        <taxon>Peronosporales</taxon>
        <taxon>Peronosporaceae</taxon>
        <taxon>Phytophthora</taxon>
    </lineage>
</organism>
<reference evidence="2" key="1">
    <citation type="submission" date="2021-02" db="EMBL/GenBank/DDBJ databases">
        <authorList>
            <person name="Palmer J.M."/>
        </authorList>
    </citation>
    <scope>NUCLEOTIDE SEQUENCE</scope>
    <source>
        <strain evidence="2">SCRP734</strain>
    </source>
</reference>
<dbReference type="OrthoDB" id="120126at2759"/>
<sequence>MTSRPPTAGTRTRGKLPGNGRSAAPRAAATFSTTASRGFVEFHSSMSLENAPTLADCLAVSSEARPSSNATCQPSDEKDATLKSVLADRLHVWTKVTEVC</sequence>